<proteinExistence type="predicted"/>
<dbReference type="AlphaFoldDB" id="B6VBD9"/>
<dbReference type="HOGENOM" id="CLU_1103596_0_0_1"/>
<protein>
    <submittedName>
        <fullName evidence="2">Uncharacterized protein</fullName>
    </submittedName>
</protein>
<reference evidence="2" key="1">
    <citation type="journal article" date="2008" name="Genome Res.">
        <title>Multigenome DNA sequence conservation identifies Hox cis-regulatory elements.</title>
        <authorList>
            <person name="Kuntz S.G."/>
            <person name="Schwarz E.M."/>
            <person name="DeModena J.A."/>
            <person name="De Buysscher T."/>
            <person name="Trout D."/>
            <person name="Shizuya H."/>
            <person name="Sternberg P.W."/>
            <person name="Wold B.J."/>
        </authorList>
    </citation>
    <scope>NUCLEOTIDE SEQUENCE</scope>
    <source>
        <strain evidence="2">CB5161</strain>
    </source>
</reference>
<evidence type="ECO:0000256" key="1">
    <source>
        <dbReference type="SAM" id="MobiDB-lite"/>
    </source>
</evidence>
<name>B6VBD9_CAEBE</name>
<feature type="region of interest" description="Disordered" evidence="1">
    <location>
        <begin position="207"/>
        <end position="231"/>
    </location>
</feature>
<organism evidence="2">
    <name type="scientific">Caenorhabditis brenneri</name>
    <name type="common">Nematode worm</name>
    <dbReference type="NCBI Taxonomy" id="135651"/>
    <lineage>
        <taxon>Eukaryota</taxon>
        <taxon>Metazoa</taxon>
        <taxon>Ecdysozoa</taxon>
        <taxon>Nematoda</taxon>
        <taxon>Chromadorea</taxon>
        <taxon>Rhabditida</taxon>
        <taxon>Rhabditina</taxon>
        <taxon>Rhabditomorpha</taxon>
        <taxon>Rhabditoidea</taxon>
        <taxon>Rhabditidae</taxon>
        <taxon>Peloderinae</taxon>
        <taxon>Caenorhabditis</taxon>
    </lineage>
</organism>
<accession>B6VBD9</accession>
<feature type="compositionally biased region" description="Basic and acidic residues" evidence="1">
    <location>
        <begin position="216"/>
        <end position="231"/>
    </location>
</feature>
<sequence length="231" mass="26550">MTYGGTMLTDWMKDSPQREIVKRRKLQHKGNMDKLLTLGAEEKKMSEKLPHGNINQDSVHLEDQNIRQRFEAFCKVVTETVKHYVLIKNTLMSQANGSSISIIFSERGKLIDKLNELDQEFETKLDEFRESLSTIPSEIFLVFRQLVSVMEEEFISCSLHGLLDKPDLVCGSALKHVDLYREHIAETGSKVGDLFYVVYQRLQSSRQSENIEDPDDCKCGLKSEQSEDSKK</sequence>
<dbReference type="EMBL" id="FJ362358">
    <property type="protein sequence ID" value="ACI49032.1"/>
    <property type="molecule type" value="Genomic_DNA"/>
</dbReference>
<gene>
    <name evidence="2" type="ORF">Cbre_JD06.003</name>
</gene>
<evidence type="ECO:0000313" key="2">
    <source>
        <dbReference type="EMBL" id="ACI49032.1"/>
    </source>
</evidence>